<dbReference type="Gene3D" id="3.50.4.10">
    <property type="entry name" value="Hepatocyte Growth Factor"/>
    <property type="match status" value="1"/>
</dbReference>
<dbReference type="InterPro" id="IPR003609">
    <property type="entry name" value="Pan_app"/>
</dbReference>
<dbReference type="PROSITE" id="PS50948">
    <property type="entry name" value="PAN"/>
    <property type="match status" value="1"/>
</dbReference>
<reference evidence="3 4" key="1">
    <citation type="journal article" date="2020" name="Genomics">
        <title>Complete, high-quality genomes from long-read metagenomic sequencing of two wolf lichen thalli reveals enigmatic genome architecture.</title>
        <authorList>
            <person name="McKenzie S.K."/>
            <person name="Walston R.F."/>
            <person name="Allen J.L."/>
        </authorList>
    </citation>
    <scope>NUCLEOTIDE SEQUENCE [LARGE SCALE GENOMIC DNA]</scope>
    <source>
        <strain evidence="3">WasteWater2</strain>
    </source>
</reference>
<evidence type="ECO:0000313" key="4">
    <source>
        <dbReference type="Proteomes" id="UP000578531"/>
    </source>
</evidence>
<evidence type="ECO:0000259" key="2">
    <source>
        <dbReference type="PROSITE" id="PS50948"/>
    </source>
</evidence>
<evidence type="ECO:0000313" key="3">
    <source>
        <dbReference type="EMBL" id="KAF6239806.1"/>
    </source>
</evidence>
<dbReference type="RefSeq" id="XP_037169081.1">
    <property type="nucleotide sequence ID" value="XM_037304286.1"/>
</dbReference>
<protein>
    <recommendedName>
        <fullName evidence="2">Apple domain-containing protein</fullName>
    </recommendedName>
</protein>
<dbReference type="Proteomes" id="UP000578531">
    <property type="component" value="Unassembled WGS sequence"/>
</dbReference>
<sequence>MGIIVSIPQIEGLRTVLPLSSTTCSTSYAFDSAQTSDFAVSTRNFDNSNIESTLVVTVAAAQTGEVPSADGTDVIWVRPSDFTETVTTYLSTATVTSTISSTKLITATAKVVASNCPTTTATTSDTVKLTALTKVYTSGTVGMPAHSSPPPVSSDYGIPSSSGLPENGAHVIETYISILSNPRADISSGYGTSSYSRLPGSGALSPQSSLSRFVTRSTKSRSSTSVSGSEASTLRSVIAAISNKHPPVSKKPPVATVRYTHPTRATSVSQLDRGSLTVRGHGVAYGEADYTLSSKGPIGPIDWHHTTTLTKTEDVTTTTVYTSAITNHTSTTTITTLPTRCLTSRTSSSSPTFSTSCTSAIPNPDPPANDTCAEDGLLEYSNTLQPPDTLEDCAAACLADPSCLSFTFIPSESTCYTSLYPLADSAYAGVQQYHIYNYDRDCYSCSSL</sequence>
<evidence type="ECO:0000256" key="1">
    <source>
        <dbReference type="SAM" id="MobiDB-lite"/>
    </source>
</evidence>
<proteinExistence type="predicted"/>
<gene>
    <name evidence="3" type="ORF">HO173_002352</name>
</gene>
<dbReference type="SUPFAM" id="SSF57414">
    <property type="entry name" value="Hairpin loop containing domain-like"/>
    <property type="match status" value="1"/>
</dbReference>
<feature type="region of interest" description="Disordered" evidence="1">
    <location>
        <begin position="196"/>
        <end position="229"/>
    </location>
</feature>
<accession>A0A8H6G3L1</accession>
<keyword evidence="4" id="KW-1185">Reference proteome</keyword>
<feature type="domain" description="Apple" evidence="2">
    <location>
        <begin position="372"/>
        <end position="442"/>
    </location>
</feature>
<dbReference type="AlphaFoldDB" id="A0A8H6G3L1"/>
<dbReference type="EMBL" id="JACCJC010000005">
    <property type="protein sequence ID" value="KAF6239806.1"/>
    <property type="molecule type" value="Genomic_DNA"/>
</dbReference>
<organism evidence="3 4">
    <name type="scientific">Letharia columbiana</name>
    <dbReference type="NCBI Taxonomy" id="112416"/>
    <lineage>
        <taxon>Eukaryota</taxon>
        <taxon>Fungi</taxon>
        <taxon>Dikarya</taxon>
        <taxon>Ascomycota</taxon>
        <taxon>Pezizomycotina</taxon>
        <taxon>Lecanoromycetes</taxon>
        <taxon>OSLEUM clade</taxon>
        <taxon>Lecanoromycetidae</taxon>
        <taxon>Lecanorales</taxon>
        <taxon>Lecanorineae</taxon>
        <taxon>Parmeliaceae</taxon>
        <taxon>Letharia</taxon>
    </lineage>
</organism>
<name>A0A8H6G3L1_9LECA</name>
<dbReference type="GeneID" id="59284026"/>
<comment type="caution">
    <text evidence="3">The sequence shown here is derived from an EMBL/GenBank/DDBJ whole genome shotgun (WGS) entry which is preliminary data.</text>
</comment>
<feature type="compositionally biased region" description="Low complexity" evidence="1">
    <location>
        <begin position="211"/>
        <end position="229"/>
    </location>
</feature>
<dbReference type="Pfam" id="PF00024">
    <property type="entry name" value="PAN_1"/>
    <property type="match status" value="1"/>
</dbReference>